<dbReference type="SUPFAM" id="SSF46785">
    <property type="entry name" value="Winged helix' DNA-binding domain"/>
    <property type="match status" value="1"/>
</dbReference>
<dbReference type="InterPro" id="IPR036390">
    <property type="entry name" value="WH_DNA-bd_sf"/>
</dbReference>
<reference evidence="2" key="1">
    <citation type="submission" date="2022-09" db="EMBL/GenBank/DDBJ databases">
        <title>Intensive care unit water sources are persistently colonized with multi-drug resistant bacteria and are the site of extensive horizontal gene transfer of antibiotic resistance genes.</title>
        <authorList>
            <person name="Diorio-Toth L."/>
        </authorList>
    </citation>
    <scope>NUCLEOTIDE SEQUENCE</scope>
    <source>
        <strain evidence="2">GD04153</strain>
    </source>
</reference>
<comment type="caution">
    <text evidence="2">The sequence shown here is derived from an EMBL/GenBank/DDBJ whole genome shotgun (WGS) entry which is preliminary data.</text>
</comment>
<dbReference type="EMBL" id="JAODYY010000028">
    <property type="protein sequence ID" value="MDH0127124.1"/>
    <property type="molecule type" value="Genomic_DNA"/>
</dbReference>
<dbReference type="AlphaFoldDB" id="A0AA42H333"/>
<dbReference type="GO" id="GO:0004252">
    <property type="term" value="F:serine-type endopeptidase activity"/>
    <property type="evidence" value="ECO:0007669"/>
    <property type="project" value="InterPro"/>
</dbReference>
<dbReference type="Gene3D" id="1.10.10.10">
    <property type="entry name" value="Winged helix-like DNA-binding domain superfamily/Winged helix DNA-binding domain"/>
    <property type="match status" value="1"/>
</dbReference>
<evidence type="ECO:0000259" key="1">
    <source>
        <dbReference type="Pfam" id="PF01726"/>
    </source>
</evidence>
<name>A0AA42H333_9HYPH</name>
<dbReference type="GO" id="GO:0006508">
    <property type="term" value="P:proteolysis"/>
    <property type="evidence" value="ECO:0007669"/>
    <property type="project" value="InterPro"/>
</dbReference>
<feature type="domain" description="LexA repressor DNA-binding" evidence="1">
    <location>
        <begin position="1"/>
        <end position="64"/>
    </location>
</feature>
<gene>
    <name evidence="2" type="ORF">N7376_24455</name>
</gene>
<proteinExistence type="predicted"/>
<protein>
    <recommendedName>
        <fullName evidence="1">LexA repressor DNA-binding domain-containing protein</fullName>
    </recommendedName>
</protein>
<accession>A0AA42H333</accession>
<dbReference type="InterPro" id="IPR036388">
    <property type="entry name" value="WH-like_DNA-bd_sf"/>
</dbReference>
<evidence type="ECO:0000313" key="3">
    <source>
        <dbReference type="Proteomes" id="UP001158087"/>
    </source>
</evidence>
<evidence type="ECO:0000313" key="2">
    <source>
        <dbReference type="EMBL" id="MDH0127124.1"/>
    </source>
</evidence>
<dbReference type="Proteomes" id="UP001158087">
    <property type="component" value="Unassembled WGS sequence"/>
</dbReference>
<dbReference type="InterPro" id="IPR006199">
    <property type="entry name" value="LexA_DNA-bd_dom"/>
</dbReference>
<dbReference type="Pfam" id="PF01726">
    <property type="entry name" value="LexA_DNA_bind"/>
    <property type="match status" value="1"/>
</dbReference>
<organism evidence="2 3">
    <name type="scientific">Brucella intermedia GD04153</name>
    <dbReference type="NCBI Taxonomy" id="2975438"/>
    <lineage>
        <taxon>Bacteria</taxon>
        <taxon>Pseudomonadati</taxon>
        <taxon>Pseudomonadota</taxon>
        <taxon>Alphaproteobacteria</taxon>
        <taxon>Hyphomicrobiales</taxon>
        <taxon>Brucellaceae</taxon>
        <taxon>Brucella/Ochrobactrum group</taxon>
        <taxon>Brucella</taxon>
    </lineage>
</organism>
<sequence length="74" mass="8026">MNTLTPKQKEALDFIKGYIAANGYGPSYDEIRVGLGFSSRTSGHRLVHSLVKRGAIEKPAGLARCYSFPKGRAA</sequence>